<dbReference type="GO" id="GO:0016020">
    <property type="term" value="C:membrane"/>
    <property type="evidence" value="ECO:0007669"/>
    <property type="project" value="UniProtKB-SubCell"/>
</dbReference>
<keyword evidence="3 7" id="KW-1133">Transmembrane helix</keyword>
<feature type="transmembrane region" description="Helical" evidence="7">
    <location>
        <begin position="163"/>
        <end position="184"/>
    </location>
</feature>
<feature type="transmembrane region" description="Helical" evidence="7">
    <location>
        <begin position="36"/>
        <end position="59"/>
    </location>
</feature>
<evidence type="ECO:0000313" key="9">
    <source>
        <dbReference type="EMBL" id="KAK8106624.1"/>
    </source>
</evidence>
<evidence type="ECO:0000256" key="3">
    <source>
        <dbReference type="ARBA" id="ARBA00022989"/>
    </source>
</evidence>
<evidence type="ECO:0000256" key="6">
    <source>
        <dbReference type="SAM" id="MobiDB-lite"/>
    </source>
</evidence>
<keyword evidence="10" id="KW-1185">Reference proteome</keyword>
<organism evidence="9 10">
    <name type="scientific">Apiospora kogelbergensis</name>
    <dbReference type="NCBI Taxonomy" id="1337665"/>
    <lineage>
        <taxon>Eukaryota</taxon>
        <taxon>Fungi</taxon>
        <taxon>Dikarya</taxon>
        <taxon>Ascomycota</taxon>
        <taxon>Pezizomycotina</taxon>
        <taxon>Sordariomycetes</taxon>
        <taxon>Xylariomycetidae</taxon>
        <taxon>Amphisphaeriales</taxon>
        <taxon>Apiosporaceae</taxon>
        <taxon>Apiospora</taxon>
    </lineage>
</organism>
<feature type="region of interest" description="Disordered" evidence="6">
    <location>
        <begin position="229"/>
        <end position="275"/>
    </location>
</feature>
<dbReference type="PANTHER" id="PTHR33048:SF114">
    <property type="entry name" value="MEMBRANE PROTEIN PTH11-LIKE, PUTATIVE (AFU_ORTHOLOGUE AFUA_7G06620)-RELATED"/>
    <property type="match status" value="1"/>
</dbReference>
<comment type="caution">
    <text evidence="9">The sequence shown here is derived from an EMBL/GenBank/DDBJ whole genome shotgun (WGS) entry which is preliminary data.</text>
</comment>
<feature type="compositionally biased region" description="Polar residues" evidence="6">
    <location>
        <begin position="229"/>
        <end position="263"/>
    </location>
</feature>
<accession>A0AAW0QMF3</accession>
<keyword evidence="2 7" id="KW-0812">Transmembrane</keyword>
<feature type="transmembrane region" description="Helical" evidence="7">
    <location>
        <begin position="79"/>
        <end position="105"/>
    </location>
</feature>
<evidence type="ECO:0000256" key="4">
    <source>
        <dbReference type="ARBA" id="ARBA00023136"/>
    </source>
</evidence>
<evidence type="ECO:0000313" key="10">
    <source>
        <dbReference type="Proteomes" id="UP001392437"/>
    </source>
</evidence>
<protein>
    <recommendedName>
        <fullName evidence="8">Rhodopsin domain-containing protein</fullName>
    </recommendedName>
</protein>
<evidence type="ECO:0000256" key="7">
    <source>
        <dbReference type="SAM" id="Phobius"/>
    </source>
</evidence>
<evidence type="ECO:0000256" key="5">
    <source>
        <dbReference type="ARBA" id="ARBA00038359"/>
    </source>
</evidence>
<keyword evidence="4 7" id="KW-0472">Membrane</keyword>
<evidence type="ECO:0000256" key="2">
    <source>
        <dbReference type="ARBA" id="ARBA00022692"/>
    </source>
</evidence>
<evidence type="ECO:0000256" key="1">
    <source>
        <dbReference type="ARBA" id="ARBA00004141"/>
    </source>
</evidence>
<dbReference type="Proteomes" id="UP001392437">
    <property type="component" value="Unassembled WGS sequence"/>
</dbReference>
<dbReference type="AlphaFoldDB" id="A0AAW0QMF3"/>
<reference evidence="9 10" key="1">
    <citation type="submission" date="2023-01" db="EMBL/GenBank/DDBJ databases">
        <title>Analysis of 21 Apiospora genomes using comparative genomics revels a genus with tremendous synthesis potential of carbohydrate active enzymes and secondary metabolites.</title>
        <authorList>
            <person name="Sorensen T."/>
        </authorList>
    </citation>
    <scope>NUCLEOTIDE SEQUENCE [LARGE SCALE GENOMIC DNA]</scope>
    <source>
        <strain evidence="9 10">CBS 117206</strain>
    </source>
</reference>
<name>A0AAW0QMF3_9PEZI</name>
<proteinExistence type="inferred from homology"/>
<feature type="domain" description="Rhodopsin" evidence="8">
    <location>
        <begin position="25"/>
        <end position="180"/>
    </location>
</feature>
<comment type="subcellular location">
    <subcellularLocation>
        <location evidence="1">Membrane</location>
        <topology evidence="1">Multi-pass membrane protein</topology>
    </subcellularLocation>
</comment>
<comment type="similarity">
    <text evidence="5">Belongs to the SAT4 family.</text>
</comment>
<evidence type="ECO:0000259" key="8">
    <source>
        <dbReference type="Pfam" id="PF20684"/>
    </source>
</evidence>
<sequence>MAKGLDHVISWYICTIFALAFVAVRQYHQWRRLRKFTLNDGFILLGASCLVGDLGIQHYMWSRGMAEMEQATPDDFKAIMQMIVPGSILYVTSLWAIKVALTLLYKKIAAPGTRIQVVYNIMLGWLSVTWLLIFFDIIFQCWPHDKRWLQNPDYECSPKASDINYWVTILLNIFTDVIIIRAYYSKRNETMLTCTVSMVETAIAIIAASLPALRSLVIERKSRSDNSAYTGQYELSSSNRRPTLPSRTMTSTAGKSRSGQNNNSEDELVKSDMTI</sequence>
<dbReference type="EMBL" id="JAQQWP010000008">
    <property type="protein sequence ID" value="KAK8106624.1"/>
    <property type="molecule type" value="Genomic_DNA"/>
</dbReference>
<feature type="transmembrane region" description="Helical" evidence="7">
    <location>
        <begin position="6"/>
        <end position="24"/>
    </location>
</feature>
<gene>
    <name evidence="9" type="ORF">PG999_009983</name>
</gene>
<feature type="transmembrane region" description="Helical" evidence="7">
    <location>
        <begin position="117"/>
        <end position="139"/>
    </location>
</feature>
<dbReference type="Pfam" id="PF20684">
    <property type="entry name" value="Fung_rhodopsin"/>
    <property type="match status" value="1"/>
</dbReference>
<dbReference type="PANTHER" id="PTHR33048">
    <property type="entry name" value="PTH11-LIKE INTEGRAL MEMBRANE PROTEIN (AFU_ORTHOLOGUE AFUA_5G11245)"/>
    <property type="match status" value="1"/>
</dbReference>
<dbReference type="InterPro" id="IPR049326">
    <property type="entry name" value="Rhodopsin_dom_fungi"/>
</dbReference>
<dbReference type="InterPro" id="IPR052337">
    <property type="entry name" value="SAT4-like"/>
</dbReference>